<reference evidence="1 2" key="1">
    <citation type="journal article" date="2001" name="FEMS Microbiol. Lett.">
        <title>Oceanobacillus iheyensis gen. nov., sp. nov., a deep-sea extremely halotolerant and alkaliphilic species isolated from a depth of 1050 m on the Iheya Ridge.</title>
        <authorList>
            <person name="Lu J."/>
            <person name="Nogi Y."/>
            <person name="Takami H."/>
        </authorList>
    </citation>
    <scope>NUCLEOTIDE SEQUENCE [LARGE SCALE GENOMIC DNA]</scope>
    <source>
        <strain evidence="2">DSM 14371 / CIP 107618 / JCM 11309 / KCTC 3954 / HTE831</strain>
    </source>
</reference>
<evidence type="ECO:0000313" key="1">
    <source>
        <dbReference type="EMBL" id="BAC13209.1"/>
    </source>
</evidence>
<protein>
    <submittedName>
        <fullName evidence="1">Uncharacterized protein</fullName>
    </submittedName>
</protein>
<dbReference type="Proteomes" id="UP000000822">
    <property type="component" value="Chromosome"/>
</dbReference>
<evidence type="ECO:0000313" key="2">
    <source>
        <dbReference type="Proteomes" id="UP000000822"/>
    </source>
</evidence>
<dbReference type="HOGENOM" id="CLU_1756963_0_0_9"/>
<reference evidence="1 2" key="2">
    <citation type="journal article" date="2002" name="Nucleic Acids Res.">
        <title>Genome sequence of Oceanobacillus iheyensis isolated from the Iheya Ridge and its unexpected adaptive capabilities to extreme environments.</title>
        <authorList>
            <person name="Takami H."/>
            <person name="Takaki Y."/>
            <person name="Uchiyama I."/>
        </authorList>
    </citation>
    <scope>NUCLEOTIDE SEQUENCE [LARGE SCALE GENOMIC DNA]</scope>
    <source>
        <strain evidence="2">DSM 14371 / CIP 107618 / JCM 11309 / KCTC 3954 / HTE831</strain>
    </source>
</reference>
<organism evidence="1 2">
    <name type="scientific">Oceanobacillus iheyensis (strain DSM 14371 / CIP 107618 / JCM 11309 / KCTC 3954 / HTE831)</name>
    <dbReference type="NCBI Taxonomy" id="221109"/>
    <lineage>
        <taxon>Bacteria</taxon>
        <taxon>Bacillati</taxon>
        <taxon>Bacillota</taxon>
        <taxon>Bacilli</taxon>
        <taxon>Bacillales</taxon>
        <taxon>Bacillaceae</taxon>
        <taxon>Oceanobacillus</taxon>
    </lineage>
</organism>
<gene>
    <name evidence="1" type="ordered locus">OB1253</name>
</gene>
<dbReference type="EMBL" id="BA000028">
    <property type="protein sequence ID" value="BAC13209.1"/>
    <property type="molecule type" value="Genomic_DNA"/>
</dbReference>
<keyword evidence="2" id="KW-1185">Reference proteome</keyword>
<sequence>MSLDQMLVNWNVKTNLINESGFDVYFEEISRKNNYLKIMLRDSQGNFLEVIYDDPDNITPFEYVVWSFKHTTEMVMVFGPHDLMNIKRNIANENYNFFKVVHSDYIAKFDNNHLGNRTLYPNVEHHVYITGDEVLEVISNYEPKFIEK</sequence>
<dbReference type="RefSeq" id="WP_011065655.1">
    <property type="nucleotide sequence ID" value="NC_004193.1"/>
</dbReference>
<proteinExistence type="predicted"/>
<dbReference type="OrthoDB" id="2883027at2"/>
<dbReference type="KEGG" id="oih:OB1253"/>
<name>Q8ERP8_OCEIH</name>
<accession>Q8ERP8</accession>
<dbReference type="AlphaFoldDB" id="Q8ERP8"/>